<evidence type="ECO:0000256" key="1">
    <source>
        <dbReference type="SAM" id="MobiDB-lite"/>
    </source>
</evidence>
<evidence type="ECO:0000313" key="3">
    <source>
        <dbReference type="Proteomes" id="UP000780801"/>
    </source>
</evidence>
<reference evidence="2" key="1">
    <citation type="journal article" date="2020" name="Fungal Divers.">
        <title>Resolving the Mortierellaceae phylogeny through synthesis of multi-gene phylogenetics and phylogenomics.</title>
        <authorList>
            <person name="Vandepol N."/>
            <person name="Liber J."/>
            <person name="Desiro A."/>
            <person name="Na H."/>
            <person name="Kennedy M."/>
            <person name="Barry K."/>
            <person name="Grigoriev I.V."/>
            <person name="Miller A.N."/>
            <person name="O'Donnell K."/>
            <person name="Stajich J.E."/>
            <person name="Bonito G."/>
        </authorList>
    </citation>
    <scope>NUCLEOTIDE SEQUENCE</scope>
    <source>
        <strain evidence="2">KOD1015</strain>
    </source>
</reference>
<feature type="non-terminal residue" evidence="2">
    <location>
        <position position="1"/>
    </location>
</feature>
<dbReference type="Proteomes" id="UP000780801">
    <property type="component" value="Unassembled WGS sequence"/>
</dbReference>
<feature type="compositionally biased region" description="Acidic residues" evidence="1">
    <location>
        <begin position="125"/>
        <end position="152"/>
    </location>
</feature>
<protein>
    <submittedName>
        <fullName evidence="2">Uncharacterized protein</fullName>
    </submittedName>
</protein>
<proteinExistence type="predicted"/>
<organism evidence="2 3">
    <name type="scientific">Lunasporangiospora selenospora</name>
    <dbReference type="NCBI Taxonomy" id="979761"/>
    <lineage>
        <taxon>Eukaryota</taxon>
        <taxon>Fungi</taxon>
        <taxon>Fungi incertae sedis</taxon>
        <taxon>Mucoromycota</taxon>
        <taxon>Mortierellomycotina</taxon>
        <taxon>Mortierellomycetes</taxon>
        <taxon>Mortierellales</taxon>
        <taxon>Mortierellaceae</taxon>
        <taxon>Lunasporangiospora</taxon>
    </lineage>
</organism>
<feature type="region of interest" description="Disordered" evidence="1">
    <location>
        <begin position="271"/>
        <end position="314"/>
    </location>
</feature>
<name>A0A9P6KCI5_9FUNG</name>
<keyword evidence="3" id="KW-1185">Reference proteome</keyword>
<feature type="compositionally biased region" description="Low complexity" evidence="1">
    <location>
        <begin position="8"/>
        <end position="34"/>
    </location>
</feature>
<comment type="caution">
    <text evidence="2">The sequence shown here is derived from an EMBL/GenBank/DDBJ whole genome shotgun (WGS) entry which is preliminary data.</text>
</comment>
<dbReference type="AlphaFoldDB" id="A0A9P6KCI5"/>
<feature type="compositionally biased region" description="Polar residues" evidence="1">
    <location>
        <begin position="156"/>
        <end position="176"/>
    </location>
</feature>
<sequence length="314" mass="33307">RLIAENPGSYQRRYSQYSSTSGRRASATPYGMMPDDPRMMGPPSPLMMMAMRSRANSGSGFLVPQPSPSLHPTHMTPWVSAGSPHSPQMGPYSATNSPRQGPLMASPYNQHLHRPPYASSSTSTDENDANLMTDDEGEDDEYPDSPEEEDDGNVTPYRSRSGSLMVSGPSQQQQRKGSVGALSLQSACSGGPGRMGRSGSFTSGYGVQVAGPEVQPHGPPGAALVRKSSAVLELPSLNSFSDDFIVQANANKDKEKKFTAVVYPTQIVIPKSKKKKDEGGPLSATVPGPMDAENGIQAHSPMGGVPSPSIKLSE</sequence>
<accession>A0A9P6KCI5</accession>
<feature type="region of interest" description="Disordered" evidence="1">
    <location>
        <begin position="1"/>
        <end position="221"/>
    </location>
</feature>
<dbReference type="EMBL" id="JAABOA010002094">
    <property type="protein sequence ID" value="KAF9580389.1"/>
    <property type="molecule type" value="Genomic_DNA"/>
</dbReference>
<evidence type="ECO:0000313" key="2">
    <source>
        <dbReference type="EMBL" id="KAF9580389.1"/>
    </source>
</evidence>
<gene>
    <name evidence="2" type="ORF">BGW38_002985</name>
</gene>